<dbReference type="EMBL" id="CP006912">
    <property type="protein sequence ID" value="AHB50069.1"/>
    <property type="molecule type" value="Genomic_DNA"/>
</dbReference>
<accession>V5SJD4</accession>
<gene>
    <name evidence="1" type="ORF">W911_06905</name>
</gene>
<sequence length="222" mass="23844">MEALVTETTYLAAQCRCGAGGYLAPADAEYALKVLQYKRPQIVAGAVPTAAPDRTLRVATHEASHAAMVHVLGHELLSITADGQAHCLHAAIGSHIDRAAIALAGGHGERLIIERCEFRPYDDAVLETFNIVRALRMGGCDQCNAALAMFGYCGFDPSDADLLATYRRVEAATIDFLREPVARAVIRKLADRLMEIGTVDGAAAHRLIETSGVEFGSRRITI</sequence>
<keyword evidence="2" id="KW-1185">Reference proteome</keyword>
<dbReference type="SUPFAM" id="SSF140990">
    <property type="entry name" value="FtsH protease domain-like"/>
    <property type="match status" value="1"/>
</dbReference>
<dbReference type="GO" id="GO:0005524">
    <property type="term" value="F:ATP binding"/>
    <property type="evidence" value="ECO:0007669"/>
    <property type="project" value="InterPro"/>
</dbReference>
<protein>
    <recommendedName>
        <fullName evidence="3">Peptidase M41 domain-containing protein</fullName>
    </recommendedName>
</protein>
<dbReference type="AlphaFoldDB" id="V5SJD4"/>
<dbReference type="PATRIC" id="fig|1029756.8.peg.1443"/>
<dbReference type="GO" id="GO:0004176">
    <property type="term" value="F:ATP-dependent peptidase activity"/>
    <property type="evidence" value="ECO:0007669"/>
    <property type="project" value="InterPro"/>
</dbReference>
<evidence type="ECO:0000313" key="1">
    <source>
        <dbReference type="EMBL" id="AHB50069.1"/>
    </source>
</evidence>
<dbReference type="STRING" id="1029756.W911_06905"/>
<proteinExistence type="predicted"/>
<name>V5SJD4_9HYPH</name>
<evidence type="ECO:0000313" key="2">
    <source>
        <dbReference type="Proteomes" id="UP000018542"/>
    </source>
</evidence>
<dbReference type="HOGENOM" id="CLU_1243923_0_0_5"/>
<evidence type="ECO:0008006" key="3">
    <source>
        <dbReference type="Google" id="ProtNLM"/>
    </source>
</evidence>
<dbReference type="InterPro" id="IPR037219">
    <property type="entry name" value="Peptidase_M41-like"/>
</dbReference>
<dbReference type="Proteomes" id="UP000018542">
    <property type="component" value="Chromosome"/>
</dbReference>
<dbReference type="GO" id="GO:0006508">
    <property type="term" value="P:proteolysis"/>
    <property type="evidence" value="ECO:0007669"/>
    <property type="project" value="InterPro"/>
</dbReference>
<dbReference type="KEGG" id="hni:W911_06905"/>
<dbReference type="GO" id="GO:0004222">
    <property type="term" value="F:metalloendopeptidase activity"/>
    <property type="evidence" value="ECO:0007669"/>
    <property type="project" value="InterPro"/>
</dbReference>
<organism evidence="1 2">
    <name type="scientific">Hyphomicrobium nitrativorans NL23</name>
    <dbReference type="NCBI Taxonomy" id="1029756"/>
    <lineage>
        <taxon>Bacteria</taxon>
        <taxon>Pseudomonadati</taxon>
        <taxon>Pseudomonadota</taxon>
        <taxon>Alphaproteobacteria</taxon>
        <taxon>Hyphomicrobiales</taxon>
        <taxon>Hyphomicrobiaceae</taxon>
        <taxon>Hyphomicrobium</taxon>
    </lineage>
</organism>
<reference evidence="1 2" key="1">
    <citation type="journal article" date="2014" name="Genome Announc.">
        <title>Complete Genome Sequence of Hyphomicrobium nitrativorans Strain NL23, a Denitrifying Bacterium Isolated from Biofilm of a Methanol-Fed Denitrification System Treating Seawater at the Montreal Biodome.</title>
        <authorList>
            <person name="Martineau C."/>
            <person name="Villeneuve C."/>
            <person name="Mauffrey F."/>
            <person name="Villemur R."/>
        </authorList>
    </citation>
    <scope>NUCLEOTIDE SEQUENCE [LARGE SCALE GENOMIC DNA]</scope>
    <source>
        <strain evidence="1">NL23</strain>
    </source>
</reference>